<feature type="transmembrane region" description="Helical" evidence="1">
    <location>
        <begin position="554"/>
        <end position="574"/>
    </location>
</feature>
<keyword evidence="3" id="KW-1185">Reference proteome</keyword>
<evidence type="ECO:0000256" key="1">
    <source>
        <dbReference type="SAM" id="Phobius"/>
    </source>
</evidence>
<keyword evidence="1" id="KW-1133">Transmembrane helix</keyword>
<dbReference type="InterPro" id="IPR013783">
    <property type="entry name" value="Ig-like_fold"/>
</dbReference>
<gene>
    <name evidence="2" type="ORF">SVXNc_1027</name>
</gene>
<keyword evidence="1" id="KW-0472">Membrane</keyword>
<sequence>MDNLGRTIAASVIMLLFVGSAAASTADLYFTSPERQTEIESYAQYELTIENTGTAEDVYMMSADQDQVQIAPQRVPEEDTLEPGQKATVNVWYDPKPNQEAGTYSFDIKATSRASGKTYSTEGRVKVIRDHDVTLETTSSQTVCLGNKAVYNVDVTNGGTQAENFELITRYGQLTQSEIALEPGETRSVKVVASSNSSTTENFNIIASSKTSYAQDIINVEFNAERCWASQVSIQPGNKETAAYTGTEYGVTVRNTGTKDDTFTLTSNVGDLEETNFEIESGQTASTTLEVTPEELGTQTLTVTAESHVSTRGSATLEVYNGMASTVAFEDSGTTVCETEQFTADATVTNTGEAEESFALTSTRGNLSDSAVELDPGESEEVELELNSANMAMGANNVTLTSTAATFDAPSSTSTLTAVKENCHDLEMNLVSYEKSAGENKAAIYQIALTNTGTRENTYNLSVQAPDWVTVTPESKTVPAGQTRYGYIYAGVPFEKRGEIQITAMAEGTEIEKNMSAMLIVDDGVMQKILSEEDNTPTGSFFSNVPGLEATQTVAGRITAALILGILITAAILYHEW</sequence>
<evidence type="ECO:0000313" key="2">
    <source>
        <dbReference type="EMBL" id="WEL20019.1"/>
    </source>
</evidence>
<protein>
    <submittedName>
        <fullName evidence="2">Membrane protein</fullName>
    </submittedName>
</protein>
<name>A0ABY8CK62_9ARCH</name>
<proteinExistence type="predicted"/>
<dbReference type="PANTHER" id="PTHR39198:SF1">
    <property type="entry name" value="ALPHA-GALACTOSIDASE NEW3 DOMAIN-CONTAINING PROTEIN"/>
    <property type="match status" value="1"/>
</dbReference>
<evidence type="ECO:0000313" key="3">
    <source>
        <dbReference type="Proteomes" id="UP001218034"/>
    </source>
</evidence>
<dbReference type="Proteomes" id="UP001218034">
    <property type="component" value="Chromosome"/>
</dbReference>
<accession>A0ABY8CK62</accession>
<reference evidence="2 3" key="1">
    <citation type="submission" date="2022-09" db="EMBL/GenBank/DDBJ databases">
        <title>Xylan utilization by haloarchaea-nanohaloarchaea associations.</title>
        <authorList>
            <person name="Yakimov M."/>
        </authorList>
    </citation>
    <scope>NUCLEOTIDE SEQUENCE [LARGE SCALE GENOMIC DNA]</scope>
    <source>
        <strain evidence="2 3">SVXNc</strain>
    </source>
</reference>
<dbReference type="PANTHER" id="PTHR39198">
    <property type="entry name" value="HYPOTHETICAL MEMBRANE PROTEIN, CONSERVED"/>
    <property type="match status" value="1"/>
</dbReference>
<organism evidence="2 3">
    <name type="scientific">Candidatus Nanohalococcus occultus</name>
    <dbReference type="NCBI Taxonomy" id="2978047"/>
    <lineage>
        <taxon>Archaea</taxon>
        <taxon>Candidatus Nanohalarchaeota</taxon>
        <taxon>Candidatus Nanohalarchaeota incertae sedis</taxon>
        <taxon>Candidatus Nanohalococcus</taxon>
    </lineage>
</organism>
<keyword evidence="1" id="KW-0812">Transmembrane</keyword>
<dbReference type="EMBL" id="CP104395">
    <property type="protein sequence ID" value="WEL20019.1"/>
    <property type="molecule type" value="Genomic_DNA"/>
</dbReference>
<dbReference type="GeneID" id="90590465"/>
<dbReference type="Gene3D" id="2.60.40.10">
    <property type="entry name" value="Immunoglobulins"/>
    <property type="match status" value="1"/>
</dbReference>
<dbReference type="RefSeq" id="WP_347721848.1">
    <property type="nucleotide sequence ID" value="NZ_CP104395.1"/>
</dbReference>